<proteinExistence type="predicted"/>
<dbReference type="PANTHER" id="PTHR11452">
    <property type="entry name" value="ALPHA-GALACTOSIDASE/ALPHA-N-ACETYLGALACTOSAMINIDASE"/>
    <property type="match status" value="1"/>
</dbReference>
<reference evidence="4" key="1">
    <citation type="submission" date="2016-11" db="UniProtKB">
        <authorList>
            <consortium name="WormBaseParasite"/>
        </authorList>
    </citation>
    <scope>IDENTIFICATION</scope>
</reference>
<keyword evidence="2" id="KW-0326">Glycosidase</keyword>
<dbReference type="GO" id="GO:0005737">
    <property type="term" value="C:cytoplasm"/>
    <property type="evidence" value="ECO:0007669"/>
    <property type="project" value="TreeGrafter"/>
</dbReference>
<evidence type="ECO:0000256" key="1">
    <source>
        <dbReference type="ARBA" id="ARBA00022801"/>
    </source>
</evidence>
<keyword evidence="1" id="KW-0378">Hydrolase</keyword>
<dbReference type="PANTHER" id="PTHR11452:SF83">
    <property type="entry name" value="ALPHA-GALACTOSIDASE"/>
    <property type="match status" value="1"/>
</dbReference>
<keyword evidence="3" id="KW-1185">Reference proteome</keyword>
<name>A0A1I8B2I6_MELHA</name>
<evidence type="ECO:0000313" key="4">
    <source>
        <dbReference type="WBParaSite" id="MhA1_Contig1230.frz3.gene2"/>
    </source>
</evidence>
<evidence type="ECO:0000256" key="2">
    <source>
        <dbReference type="ARBA" id="ARBA00023295"/>
    </source>
</evidence>
<dbReference type="GO" id="GO:0016139">
    <property type="term" value="P:glycoside catabolic process"/>
    <property type="evidence" value="ECO:0007669"/>
    <property type="project" value="TreeGrafter"/>
</dbReference>
<dbReference type="Pfam" id="PF16499">
    <property type="entry name" value="Melibiase_2"/>
    <property type="match status" value="1"/>
</dbReference>
<dbReference type="WBParaSite" id="MhA1_Contig1230.frz3.gene2">
    <property type="protein sequence ID" value="MhA1_Contig1230.frz3.gene2"/>
    <property type="gene ID" value="MhA1_Contig1230.frz3.gene2"/>
</dbReference>
<protein>
    <submittedName>
        <fullName evidence="4">Uncharacterized protein</fullName>
    </submittedName>
</protein>
<accession>A0A1I8B2I6</accession>
<evidence type="ECO:0000313" key="3">
    <source>
        <dbReference type="Proteomes" id="UP000095281"/>
    </source>
</evidence>
<dbReference type="InterPro" id="IPR013780">
    <property type="entry name" value="Glyco_hydro_b"/>
</dbReference>
<organism evidence="3 4">
    <name type="scientific">Meloidogyne hapla</name>
    <name type="common">Root-knot nematode worm</name>
    <dbReference type="NCBI Taxonomy" id="6305"/>
    <lineage>
        <taxon>Eukaryota</taxon>
        <taxon>Metazoa</taxon>
        <taxon>Ecdysozoa</taxon>
        <taxon>Nematoda</taxon>
        <taxon>Chromadorea</taxon>
        <taxon>Rhabditida</taxon>
        <taxon>Tylenchina</taxon>
        <taxon>Tylenchomorpha</taxon>
        <taxon>Tylenchoidea</taxon>
        <taxon>Meloidogynidae</taxon>
        <taxon>Meloidogyninae</taxon>
        <taxon>Meloidogyne</taxon>
    </lineage>
</organism>
<dbReference type="Proteomes" id="UP000095281">
    <property type="component" value="Unplaced"/>
</dbReference>
<sequence>MSNDLRTISNENKKILLNKNVIAVDQDPLGIFGRMVYKKFSKSLFSLGLTYFGGYSVQDLWNEQQLGYMTPMDEYSVMLNHTSVSMFKATLKMDLNDLDNNEIR</sequence>
<dbReference type="AlphaFoldDB" id="A0A1I8B2I6"/>
<dbReference type="GO" id="GO:0004557">
    <property type="term" value="F:alpha-galactosidase activity"/>
    <property type="evidence" value="ECO:0007669"/>
    <property type="project" value="TreeGrafter"/>
</dbReference>
<dbReference type="Gene3D" id="2.60.40.1180">
    <property type="entry name" value="Golgi alpha-mannosidase II"/>
    <property type="match status" value="1"/>
</dbReference>
<dbReference type="GO" id="GO:0009311">
    <property type="term" value="P:oligosaccharide metabolic process"/>
    <property type="evidence" value="ECO:0007669"/>
    <property type="project" value="TreeGrafter"/>
</dbReference>
<dbReference type="InterPro" id="IPR002241">
    <property type="entry name" value="Glyco_hydro_27"/>
</dbReference>